<dbReference type="InterPro" id="IPR000719">
    <property type="entry name" value="Prot_kinase_dom"/>
</dbReference>
<dbReference type="Gene3D" id="1.10.510.10">
    <property type="entry name" value="Transferase(Phosphotransferase) domain 1"/>
    <property type="match status" value="1"/>
</dbReference>
<feature type="domain" description="Protein kinase" evidence="2">
    <location>
        <begin position="1"/>
        <end position="125"/>
    </location>
</feature>
<sequence>MISVRRCSNCYVFRLCGNRFTLKTTLMLMRQLLYRVETLHLEGGIHRDIKPENFVLGTGVRGNIVYMIVFGLAGRRMEYSEAESPSPEGRAGVQVASSSQEAARPRFRLIGICRYASINAHVDVK</sequence>
<dbReference type="GeneID" id="27360309"/>
<dbReference type="PANTHER" id="PTHR11909">
    <property type="entry name" value="CASEIN KINASE-RELATED"/>
    <property type="match status" value="1"/>
</dbReference>
<evidence type="ECO:0000313" key="3">
    <source>
        <dbReference type="EMBL" id="KIW39638.1"/>
    </source>
</evidence>
<evidence type="ECO:0000259" key="2">
    <source>
        <dbReference type="PROSITE" id="PS50011"/>
    </source>
</evidence>
<evidence type="ECO:0000313" key="4">
    <source>
        <dbReference type="Proteomes" id="UP000053342"/>
    </source>
</evidence>
<dbReference type="GO" id="GO:0004672">
    <property type="term" value="F:protein kinase activity"/>
    <property type="evidence" value="ECO:0007669"/>
    <property type="project" value="InterPro"/>
</dbReference>
<dbReference type="GO" id="GO:0005524">
    <property type="term" value="F:ATP binding"/>
    <property type="evidence" value="ECO:0007669"/>
    <property type="project" value="InterPro"/>
</dbReference>
<organism evidence="3 4">
    <name type="scientific">Exophiala oligosperma</name>
    <dbReference type="NCBI Taxonomy" id="215243"/>
    <lineage>
        <taxon>Eukaryota</taxon>
        <taxon>Fungi</taxon>
        <taxon>Dikarya</taxon>
        <taxon>Ascomycota</taxon>
        <taxon>Pezizomycotina</taxon>
        <taxon>Eurotiomycetes</taxon>
        <taxon>Chaetothyriomycetidae</taxon>
        <taxon>Chaetothyriales</taxon>
        <taxon>Herpotrichiellaceae</taxon>
        <taxon>Exophiala</taxon>
    </lineage>
</organism>
<proteinExistence type="predicted"/>
<dbReference type="InterPro" id="IPR050235">
    <property type="entry name" value="CK1_Ser-Thr_kinase"/>
</dbReference>
<dbReference type="EMBL" id="KN847339">
    <property type="protein sequence ID" value="KIW39638.1"/>
    <property type="molecule type" value="Genomic_DNA"/>
</dbReference>
<name>A0A0D2D947_9EURO</name>
<accession>A0A0D2D947</accession>
<dbReference type="Proteomes" id="UP000053342">
    <property type="component" value="Unassembled WGS sequence"/>
</dbReference>
<dbReference type="HOGENOM" id="CLU_019279_2_6_1"/>
<dbReference type="SUPFAM" id="SSF56112">
    <property type="entry name" value="Protein kinase-like (PK-like)"/>
    <property type="match status" value="1"/>
</dbReference>
<evidence type="ECO:0000256" key="1">
    <source>
        <dbReference type="SAM" id="MobiDB-lite"/>
    </source>
</evidence>
<dbReference type="InterPro" id="IPR011009">
    <property type="entry name" value="Kinase-like_dom_sf"/>
</dbReference>
<dbReference type="VEuPathDB" id="FungiDB:PV06_08235"/>
<dbReference type="OrthoDB" id="4540757at2759"/>
<dbReference type="RefSeq" id="XP_016259854.1">
    <property type="nucleotide sequence ID" value="XM_016409546.1"/>
</dbReference>
<dbReference type="AlphaFoldDB" id="A0A0D2D947"/>
<dbReference type="STRING" id="215243.A0A0D2D947"/>
<reference evidence="3 4" key="1">
    <citation type="submission" date="2015-01" db="EMBL/GenBank/DDBJ databases">
        <title>The Genome Sequence of Exophiala oligosperma CBS72588.</title>
        <authorList>
            <consortium name="The Broad Institute Genomics Platform"/>
            <person name="Cuomo C."/>
            <person name="de Hoog S."/>
            <person name="Gorbushina A."/>
            <person name="Stielow B."/>
            <person name="Teixiera M."/>
            <person name="Abouelleil A."/>
            <person name="Chapman S.B."/>
            <person name="Priest M."/>
            <person name="Young S.K."/>
            <person name="Wortman J."/>
            <person name="Nusbaum C."/>
            <person name="Birren B."/>
        </authorList>
    </citation>
    <scope>NUCLEOTIDE SEQUENCE [LARGE SCALE GENOMIC DNA]</scope>
    <source>
        <strain evidence="3 4">CBS 72588</strain>
    </source>
</reference>
<feature type="region of interest" description="Disordered" evidence="1">
    <location>
        <begin position="81"/>
        <end position="102"/>
    </location>
</feature>
<protein>
    <recommendedName>
        <fullName evidence="2">Protein kinase domain-containing protein</fullName>
    </recommendedName>
</protein>
<dbReference type="PROSITE" id="PS50011">
    <property type="entry name" value="PROTEIN_KINASE_DOM"/>
    <property type="match status" value="1"/>
</dbReference>
<keyword evidence="4" id="KW-1185">Reference proteome</keyword>
<gene>
    <name evidence="3" type="ORF">PV06_08235</name>
</gene>